<keyword evidence="8" id="KW-0496">Mitochondrion</keyword>
<evidence type="ECO:0000256" key="1">
    <source>
        <dbReference type="ARBA" id="ARBA00004173"/>
    </source>
</evidence>
<feature type="binding site" evidence="11">
    <location>
        <position position="453"/>
    </location>
    <ligand>
        <name>S-adenosyl-L-methionine</name>
        <dbReference type="ChEBI" id="CHEBI:59789"/>
    </ligand>
</feature>
<comment type="subcellular location">
    <subcellularLocation>
        <location evidence="1">Mitochondrion</location>
    </subcellularLocation>
</comment>
<dbReference type="EMBL" id="FLRD01000078">
    <property type="protein sequence ID" value="SBT34990.1"/>
    <property type="molecule type" value="Genomic_DNA"/>
</dbReference>
<reference evidence="15 16" key="2">
    <citation type="submission" date="2016-05" db="EMBL/GenBank/DDBJ databases">
        <authorList>
            <person name="Naeem Raeece"/>
        </authorList>
    </citation>
    <scope>NUCLEOTIDE SEQUENCE [LARGE SCALE GENOMIC DNA]</scope>
</reference>
<evidence type="ECO:0000256" key="11">
    <source>
        <dbReference type="PROSITE-ProRule" id="PRU01023"/>
    </source>
</evidence>
<feature type="active site" description="Nucleophile" evidence="11">
    <location>
        <position position="559"/>
    </location>
</feature>
<evidence type="ECO:0000313" key="13">
    <source>
        <dbReference type="EMBL" id="SBT34990.1"/>
    </source>
</evidence>
<evidence type="ECO:0000256" key="6">
    <source>
        <dbReference type="ARBA" id="ARBA00022884"/>
    </source>
</evidence>
<keyword evidence="4 11" id="KW-0808">Transferase</keyword>
<dbReference type="PANTHER" id="PTHR22808">
    <property type="entry name" value="NCL1 YEAST -RELATED NOL1/NOP2/FMU SUN DOMAIN-CONTAINING"/>
    <property type="match status" value="1"/>
</dbReference>
<evidence type="ECO:0000256" key="8">
    <source>
        <dbReference type="ARBA" id="ARBA00023128"/>
    </source>
</evidence>
<dbReference type="PRINTS" id="PR02008">
    <property type="entry name" value="RCMTFAMILY"/>
</dbReference>
<evidence type="ECO:0000256" key="9">
    <source>
        <dbReference type="ARBA" id="ARBA00042050"/>
    </source>
</evidence>
<evidence type="ECO:0000259" key="12">
    <source>
        <dbReference type="PROSITE" id="PS51686"/>
    </source>
</evidence>
<dbReference type="Pfam" id="PF01189">
    <property type="entry name" value="Methyltr_RsmB-F"/>
    <property type="match status" value="1"/>
</dbReference>
<evidence type="ECO:0000256" key="4">
    <source>
        <dbReference type="ARBA" id="ARBA00022679"/>
    </source>
</evidence>
<dbReference type="InterPro" id="IPR029063">
    <property type="entry name" value="SAM-dependent_MTases_sf"/>
</dbReference>
<keyword evidence="2" id="KW-0698">rRNA processing</keyword>
<dbReference type="AlphaFoldDB" id="A0A1A8YTL0"/>
<gene>
    <name evidence="13" type="ORF">POVWA1_025090</name>
    <name evidence="14" type="ORF">POVWA2_024930</name>
</gene>
<keyword evidence="3 11" id="KW-0489">Methyltransferase</keyword>
<accession>A0A1A8YTL0</accession>
<dbReference type="InterPro" id="IPR001678">
    <property type="entry name" value="MeTrfase_RsmB-F_NOP2_dom"/>
</dbReference>
<proteinExistence type="inferred from homology"/>
<evidence type="ECO:0000313" key="15">
    <source>
        <dbReference type="Proteomes" id="UP000078550"/>
    </source>
</evidence>
<feature type="domain" description="SAM-dependent MTase RsmB/NOP-type" evidence="12">
    <location>
        <begin position="283"/>
        <end position="616"/>
    </location>
</feature>
<dbReference type="InterPro" id="IPR023267">
    <property type="entry name" value="RCMT"/>
</dbReference>
<dbReference type="GO" id="GO:0008173">
    <property type="term" value="F:RNA methyltransferase activity"/>
    <property type="evidence" value="ECO:0007669"/>
    <property type="project" value="InterPro"/>
</dbReference>
<keyword evidence="6 11" id="KW-0694">RNA-binding</keyword>
<dbReference type="SUPFAM" id="SSF53335">
    <property type="entry name" value="S-adenosyl-L-methionine-dependent methyltransferases"/>
    <property type="match status" value="1"/>
</dbReference>
<keyword evidence="7" id="KW-0809">Transit peptide</keyword>
<keyword evidence="16" id="KW-1185">Reference proteome</keyword>
<evidence type="ECO:0000256" key="10">
    <source>
        <dbReference type="ARBA" id="ARBA00049302"/>
    </source>
</evidence>
<name>A0A1A8YTL0_PLAOA</name>
<dbReference type="GO" id="GO:0005762">
    <property type="term" value="C:mitochondrial large ribosomal subunit"/>
    <property type="evidence" value="ECO:0007669"/>
    <property type="project" value="TreeGrafter"/>
</dbReference>
<comment type="caution">
    <text evidence="11">Lacks conserved residue(s) required for the propagation of feature annotation.</text>
</comment>
<dbReference type="Gene3D" id="3.40.50.150">
    <property type="entry name" value="Vaccinia Virus protein VP39"/>
    <property type="match status" value="1"/>
</dbReference>
<dbReference type="PROSITE" id="PS51686">
    <property type="entry name" value="SAM_MT_RSMB_NOP"/>
    <property type="match status" value="1"/>
</dbReference>
<feature type="binding site" evidence="11">
    <location>
        <position position="505"/>
    </location>
    <ligand>
        <name>S-adenosyl-L-methionine</name>
        <dbReference type="ChEBI" id="CHEBI:59789"/>
    </ligand>
</feature>
<dbReference type="GO" id="GO:0003723">
    <property type="term" value="F:RNA binding"/>
    <property type="evidence" value="ECO:0007669"/>
    <property type="project" value="UniProtKB-UniRule"/>
</dbReference>
<dbReference type="Proteomes" id="UP000078555">
    <property type="component" value="Unassembled WGS sequence"/>
</dbReference>
<evidence type="ECO:0000256" key="5">
    <source>
        <dbReference type="ARBA" id="ARBA00022691"/>
    </source>
</evidence>
<dbReference type="InterPro" id="IPR049560">
    <property type="entry name" value="MeTrfase_RsmB-F_NOP2_cat"/>
</dbReference>
<sequence length="726" mass="83357">MRENLAYVQTRLLRLLNHSEKKKKKSRKTGKRLTLYKEREYYSYLFQITIMKCSGKVGYFLNLKKEYGERANSLLKNLEDEKNAQGAFITDFIKSDIANISKVLMYITLKGKVKTSVDGLYVDKKFHSLLTHSDGIKKNENIYHEIGGSENVEKRESALEFKSSEVHVSNWTECTQSDELLQLEDDDISLEKSEGMVEKSEGMVEKSEGMVEKSEIMVEKPEGMVEKSEIMVEKPEGMVEKSEIMVEKPEGMVEKPEGMVEKPEGMVEKSSNLFKNCGPSHDEYAAPLNNSPMLLENDWRKSGEIGPSSQLVQTEGNAMNNPYEENNPCGTSEHDNVKKLIINKEELLNSDEVIKCDGVIKNIEKIIYYMNPCSVLSAYFLDVKKGDKVLDMCGAPGGKSLVLANKLFAYESSPLNRIKDMQFLNNTDIEVTCSLNKINYYKTCRHEFLVVNECNKSRYERLKQVLCTYLPEDLINSSNLHITNYNGLNLNAFMRFPKFHKILLDVPCSADEHMFKKGTQVINKWTFNVIKNNASMQFDLLVNAFFLLHTNGFIVYSTCAMSHYENDDVIEKLLTKFKNQVRIVDFLDEEYRKRYQEIFPMIPNNPIIRTAVHSEHNHVSGKDGNTNIDTDNSIAGCSENAYCSNYSNDNKIHEHTFFRGEPPYSGPSSECNLPPRIHFNEYKDKTNFLKFFEKTKYGYISLPDKSPFGILYICKIQKIEKCNQVT</sequence>
<comment type="similarity">
    <text evidence="11">Belongs to the class I-like SAM-binding methyltransferase superfamily. RsmB/NOP family.</text>
</comment>
<dbReference type="GO" id="GO:0031167">
    <property type="term" value="P:rRNA methylation"/>
    <property type="evidence" value="ECO:0007669"/>
    <property type="project" value="TreeGrafter"/>
</dbReference>
<dbReference type="Proteomes" id="UP000078550">
    <property type="component" value="Unassembled WGS sequence"/>
</dbReference>
<keyword evidence="5 11" id="KW-0949">S-adenosyl-L-methionine</keyword>
<comment type="catalytic activity">
    <reaction evidence="10">
        <text>a cytidine in rRNA + S-adenosyl-L-methionine = a 5-methylcytidine in rRNA + S-adenosyl-L-homocysteine + H(+)</text>
        <dbReference type="Rhea" id="RHEA:61484"/>
        <dbReference type="Rhea" id="RHEA-COMP:15836"/>
        <dbReference type="Rhea" id="RHEA-COMP:15837"/>
        <dbReference type="ChEBI" id="CHEBI:15378"/>
        <dbReference type="ChEBI" id="CHEBI:57856"/>
        <dbReference type="ChEBI" id="CHEBI:59789"/>
        <dbReference type="ChEBI" id="CHEBI:74483"/>
        <dbReference type="ChEBI" id="CHEBI:82748"/>
    </reaction>
</comment>
<evidence type="ECO:0000256" key="2">
    <source>
        <dbReference type="ARBA" id="ARBA00022552"/>
    </source>
</evidence>
<evidence type="ECO:0000256" key="7">
    <source>
        <dbReference type="ARBA" id="ARBA00022946"/>
    </source>
</evidence>
<evidence type="ECO:0000313" key="14">
    <source>
        <dbReference type="EMBL" id="SBT35416.1"/>
    </source>
</evidence>
<evidence type="ECO:0000313" key="16">
    <source>
        <dbReference type="Proteomes" id="UP000078555"/>
    </source>
</evidence>
<evidence type="ECO:0000256" key="3">
    <source>
        <dbReference type="ARBA" id="ARBA00022603"/>
    </source>
</evidence>
<dbReference type="PANTHER" id="PTHR22808:SF3">
    <property type="entry name" value="5-METHYLCYTOSINE RRNA METHYLTRANSFERASE NSUN4"/>
    <property type="match status" value="1"/>
</dbReference>
<reference evidence="13" key="1">
    <citation type="submission" date="2016-05" db="EMBL/GenBank/DDBJ databases">
        <authorList>
            <person name="Lavstsen T."/>
            <person name="Jespersen J.S."/>
        </authorList>
    </citation>
    <scope>NUCLEOTIDE SEQUENCE [LARGE SCALE GENOMIC DNA]</scope>
</reference>
<dbReference type="EMBL" id="FLRE01000101">
    <property type="protein sequence ID" value="SBT35416.1"/>
    <property type="molecule type" value="Genomic_DNA"/>
</dbReference>
<protein>
    <recommendedName>
        <fullName evidence="9">NOL1/NOP2/Sun domain family member 4</fullName>
    </recommendedName>
</protein>
<organism evidence="13 16">
    <name type="scientific">Plasmodium ovale wallikeri</name>
    <dbReference type="NCBI Taxonomy" id="864142"/>
    <lineage>
        <taxon>Eukaryota</taxon>
        <taxon>Sar</taxon>
        <taxon>Alveolata</taxon>
        <taxon>Apicomplexa</taxon>
        <taxon>Aconoidasida</taxon>
        <taxon>Haemosporida</taxon>
        <taxon>Plasmodiidae</taxon>
        <taxon>Plasmodium</taxon>
        <taxon>Plasmodium (Plasmodium)</taxon>
    </lineage>
</organism>